<reference evidence="5 6" key="1">
    <citation type="submission" date="2024-10" db="EMBL/GenBank/DDBJ databases">
        <title>The Natural Products Discovery Center: Release of the First 8490 Sequenced Strains for Exploring Actinobacteria Biosynthetic Diversity.</title>
        <authorList>
            <person name="Kalkreuter E."/>
            <person name="Kautsar S.A."/>
            <person name="Yang D."/>
            <person name="Bader C.D."/>
            <person name="Teijaro C.N."/>
            <person name="Fluegel L."/>
            <person name="Davis C.M."/>
            <person name="Simpson J.R."/>
            <person name="Lauterbach L."/>
            <person name="Steele A.D."/>
            <person name="Gui C."/>
            <person name="Meng S."/>
            <person name="Li G."/>
            <person name="Viehrig K."/>
            <person name="Ye F."/>
            <person name="Su P."/>
            <person name="Kiefer A.F."/>
            <person name="Nichols A."/>
            <person name="Cepeda A.J."/>
            <person name="Yan W."/>
            <person name="Fan B."/>
            <person name="Jiang Y."/>
            <person name="Adhikari A."/>
            <person name="Zheng C.-J."/>
            <person name="Schuster L."/>
            <person name="Cowan T.M."/>
            <person name="Smanski M.J."/>
            <person name="Chevrette M.G."/>
            <person name="De Carvalho L.P.S."/>
            <person name="Shen B."/>
        </authorList>
    </citation>
    <scope>NUCLEOTIDE SEQUENCE [LARGE SCALE GENOMIC DNA]</scope>
    <source>
        <strain evidence="5 6">NPDC002593</strain>
    </source>
</reference>
<accession>A0ABW6S804</accession>
<proteinExistence type="predicted"/>
<comment type="caution">
    <text evidence="5">The sequence shown here is derived from an EMBL/GenBank/DDBJ whole genome shotgun (WGS) entry which is preliminary data.</text>
</comment>
<dbReference type="Pfam" id="PF01494">
    <property type="entry name" value="FAD_binding_3"/>
    <property type="match status" value="1"/>
</dbReference>
<keyword evidence="5" id="KW-0503">Monooxygenase</keyword>
<evidence type="ECO:0000313" key="6">
    <source>
        <dbReference type="Proteomes" id="UP001601992"/>
    </source>
</evidence>
<evidence type="ECO:0000256" key="2">
    <source>
        <dbReference type="ARBA" id="ARBA00022630"/>
    </source>
</evidence>
<dbReference type="InterPro" id="IPR036188">
    <property type="entry name" value="FAD/NAD-bd_sf"/>
</dbReference>
<dbReference type="Gene3D" id="3.50.50.60">
    <property type="entry name" value="FAD/NAD(P)-binding domain"/>
    <property type="match status" value="1"/>
</dbReference>
<gene>
    <name evidence="5" type="ORF">ACFYXQ_32070</name>
</gene>
<evidence type="ECO:0000256" key="3">
    <source>
        <dbReference type="ARBA" id="ARBA00022827"/>
    </source>
</evidence>
<dbReference type="PANTHER" id="PTHR43004">
    <property type="entry name" value="TRK SYSTEM POTASSIUM UPTAKE PROTEIN"/>
    <property type="match status" value="1"/>
</dbReference>
<keyword evidence="6" id="KW-1185">Reference proteome</keyword>
<dbReference type="RefSeq" id="WP_387406014.1">
    <property type="nucleotide sequence ID" value="NZ_JBIAQY010000013.1"/>
</dbReference>
<dbReference type="PANTHER" id="PTHR43004:SF19">
    <property type="entry name" value="BINDING MONOOXYGENASE, PUTATIVE (JCVI)-RELATED"/>
    <property type="match status" value="1"/>
</dbReference>
<organism evidence="5 6">
    <name type="scientific">Nocardia jiangxiensis</name>
    <dbReference type="NCBI Taxonomy" id="282685"/>
    <lineage>
        <taxon>Bacteria</taxon>
        <taxon>Bacillati</taxon>
        <taxon>Actinomycetota</taxon>
        <taxon>Actinomycetes</taxon>
        <taxon>Mycobacteriales</taxon>
        <taxon>Nocardiaceae</taxon>
        <taxon>Nocardia</taxon>
    </lineage>
</organism>
<evidence type="ECO:0000313" key="5">
    <source>
        <dbReference type="EMBL" id="MFF3572415.1"/>
    </source>
</evidence>
<comment type="cofactor">
    <cofactor evidence="1">
        <name>FAD</name>
        <dbReference type="ChEBI" id="CHEBI:57692"/>
    </cofactor>
</comment>
<sequence>MEVLIVGAGPTGLTAACGLLERGVAVRVVDSAPGPATTSRALGLQPRGAEVLQRLGALGDLPQRAADVRGAGIHVNGRKIVDVGAALDAAGPRLLWIPQTEIEAQLRERLAALGGRVEWNSPLRGLVQDADGVEVDLGGEQVRAQWVIGCDGAHSQVRKSAGIGFPGSQLTERFLLADVHAELPGRGRVMGIFLGAGGQFVVMPLPHPDGDLWRLMAPVPGDHGDDPDEEEILKLLCRFAAERAGIPDLRIDRAVWTSVFRFNRRLADTYRRGRVLLAGDAAHIHSPLGGQGLNTGIGDAENLAFKLALVISGRAGVGLLDTYAAERRPIAESVLSATSIGTRIGFAETATGRGLFATLSPLLRIPAIQRRLTGAASQLGISYRNGPLAAPAVRRARRGAQPGDRVPNILTRDAEGHDAPLHSQLGTGWAVLASGNAAEYLRQAAKRLGAEQVRTLTPATGTLREVCLVRPDAHLAWRGTNAQELGRWLDTALCHNERRPV</sequence>
<dbReference type="InterPro" id="IPR002938">
    <property type="entry name" value="FAD-bd"/>
</dbReference>
<evidence type="ECO:0000256" key="1">
    <source>
        <dbReference type="ARBA" id="ARBA00001974"/>
    </source>
</evidence>
<dbReference type="GO" id="GO:0004497">
    <property type="term" value="F:monooxygenase activity"/>
    <property type="evidence" value="ECO:0007669"/>
    <property type="project" value="UniProtKB-KW"/>
</dbReference>
<keyword evidence="2" id="KW-0285">Flavoprotein</keyword>
<keyword evidence="5" id="KW-0560">Oxidoreductase</keyword>
<name>A0ABW6S804_9NOCA</name>
<feature type="domain" description="FAD-binding" evidence="4">
    <location>
        <begin position="2"/>
        <end position="336"/>
    </location>
</feature>
<dbReference type="InterPro" id="IPR050641">
    <property type="entry name" value="RIFMO-like"/>
</dbReference>
<dbReference type="Pfam" id="PF21274">
    <property type="entry name" value="Rng_hyd_C"/>
    <property type="match status" value="1"/>
</dbReference>
<protein>
    <submittedName>
        <fullName evidence="5">FAD-dependent monooxygenase</fullName>
    </submittedName>
</protein>
<dbReference type="Gene3D" id="3.30.70.2450">
    <property type="match status" value="1"/>
</dbReference>
<dbReference type="Gene3D" id="3.40.30.120">
    <property type="match status" value="1"/>
</dbReference>
<dbReference type="EMBL" id="JBIAQY010000013">
    <property type="protein sequence ID" value="MFF3572415.1"/>
    <property type="molecule type" value="Genomic_DNA"/>
</dbReference>
<evidence type="ECO:0000259" key="4">
    <source>
        <dbReference type="Pfam" id="PF01494"/>
    </source>
</evidence>
<keyword evidence="3" id="KW-0274">FAD</keyword>
<dbReference type="PRINTS" id="PR00420">
    <property type="entry name" value="RNGMNOXGNASE"/>
</dbReference>
<dbReference type="SUPFAM" id="SSF51905">
    <property type="entry name" value="FAD/NAD(P)-binding domain"/>
    <property type="match status" value="1"/>
</dbReference>
<dbReference type="Proteomes" id="UP001601992">
    <property type="component" value="Unassembled WGS sequence"/>
</dbReference>